<dbReference type="GO" id="GO:0008360">
    <property type="term" value="P:regulation of cell shape"/>
    <property type="evidence" value="ECO:0007669"/>
    <property type="project" value="UniProtKB-UniRule"/>
</dbReference>
<keyword evidence="5" id="KW-0378">Hydrolase</keyword>
<dbReference type="AlphaFoldDB" id="A0A937K3P9"/>
<dbReference type="Pfam" id="PF03734">
    <property type="entry name" value="YkuD"/>
    <property type="match status" value="1"/>
</dbReference>
<organism evidence="12 13">
    <name type="scientific">Clostridium paridis</name>
    <dbReference type="NCBI Taxonomy" id="2803863"/>
    <lineage>
        <taxon>Bacteria</taxon>
        <taxon>Bacillati</taxon>
        <taxon>Bacillota</taxon>
        <taxon>Clostridia</taxon>
        <taxon>Eubacteriales</taxon>
        <taxon>Clostridiaceae</taxon>
        <taxon>Clostridium</taxon>
    </lineage>
</organism>
<evidence type="ECO:0000256" key="7">
    <source>
        <dbReference type="ARBA" id="ARBA00022984"/>
    </source>
</evidence>
<evidence type="ECO:0000256" key="8">
    <source>
        <dbReference type="ARBA" id="ARBA00023316"/>
    </source>
</evidence>
<evidence type="ECO:0000259" key="11">
    <source>
        <dbReference type="PROSITE" id="PS52029"/>
    </source>
</evidence>
<dbReference type="InterPro" id="IPR036365">
    <property type="entry name" value="PGBD-like_sf"/>
</dbReference>
<keyword evidence="8 9" id="KW-0961">Cell wall biogenesis/degradation</keyword>
<evidence type="ECO:0000256" key="3">
    <source>
        <dbReference type="ARBA" id="ARBA00022676"/>
    </source>
</evidence>
<dbReference type="Proteomes" id="UP000623681">
    <property type="component" value="Unassembled WGS sequence"/>
</dbReference>
<sequence length="227" mass="25522">MKKKNLREAICFLCIFSIISCLFPICCKADNKKNNNAILIDLNEERLYLINKDRNTIIKSYIVASGKSNTPSPIGTWKVISMGAWSGGFGTRWIGLNVPWGKYGIHGTNNPGSIGSEASHGCIRMFNKDIEELYEKVSYGMIVTIYAGPYGPFGKGLKILKPGDRGADVLEIQRILKEKGYYFGKVDGVYGETMKKSIMEYRLENNLSINHFIDKELYKSLGIRLID</sequence>
<dbReference type="GO" id="GO:0005576">
    <property type="term" value="C:extracellular region"/>
    <property type="evidence" value="ECO:0007669"/>
    <property type="project" value="TreeGrafter"/>
</dbReference>
<dbReference type="SUPFAM" id="SSF47090">
    <property type="entry name" value="PGBD-like"/>
    <property type="match status" value="1"/>
</dbReference>
<proteinExistence type="inferred from homology"/>
<keyword evidence="7 9" id="KW-0573">Peptidoglycan synthesis</keyword>
<keyword evidence="6 9" id="KW-0133">Cell shape</keyword>
<dbReference type="InterPro" id="IPR005490">
    <property type="entry name" value="LD_TPept_cat_dom"/>
</dbReference>
<name>A0A937K3P9_9CLOT</name>
<dbReference type="Gene3D" id="2.40.440.10">
    <property type="entry name" value="L,D-transpeptidase catalytic domain-like"/>
    <property type="match status" value="1"/>
</dbReference>
<evidence type="ECO:0000313" key="12">
    <source>
        <dbReference type="EMBL" id="MBL4930718.1"/>
    </source>
</evidence>
<comment type="similarity">
    <text evidence="2">Belongs to the YkuD family.</text>
</comment>
<dbReference type="Gene3D" id="1.10.101.10">
    <property type="entry name" value="PGBD-like superfamily/PGBD"/>
    <property type="match status" value="1"/>
</dbReference>
<protein>
    <submittedName>
        <fullName evidence="12">L,D-transpeptidase family protein</fullName>
    </submittedName>
</protein>
<evidence type="ECO:0000256" key="1">
    <source>
        <dbReference type="ARBA" id="ARBA00004752"/>
    </source>
</evidence>
<evidence type="ECO:0000256" key="2">
    <source>
        <dbReference type="ARBA" id="ARBA00005992"/>
    </source>
</evidence>
<evidence type="ECO:0000256" key="10">
    <source>
        <dbReference type="SAM" id="SignalP"/>
    </source>
</evidence>
<feature type="active site" description="Proton donor/acceptor" evidence="9">
    <location>
        <position position="106"/>
    </location>
</feature>
<evidence type="ECO:0000256" key="6">
    <source>
        <dbReference type="ARBA" id="ARBA00022960"/>
    </source>
</evidence>
<evidence type="ECO:0000313" key="13">
    <source>
        <dbReference type="Proteomes" id="UP000623681"/>
    </source>
</evidence>
<dbReference type="GO" id="GO:0071972">
    <property type="term" value="F:peptidoglycan L,D-transpeptidase activity"/>
    <property type="evidence" value="ECO:0007669"/>
    <property type="project" value="TreeGrafter"/>
</dbReference>
<dbReference type="PROSITE" id="PS51257">
    <property type="entry name" value="PROKAR_LIPOPROTEIN"/>
    <property type="match status" value="1"/>
</dbReference>
<dbReference type="InterPro" id="IPR038063">
    <property type="entry name" value="Transpep_catalytic_dom"/>
</dbReference>
<feature type="active site" description="Nucleophile" evidence="9">
    <location>
        <position position="122"/>
    </location>
</feature>
<dbReference type="SUPFAM" id="SSF141523">
    <property type="entry name" value="L,D-transpeptidase catalytic domain-like"/>
    <property type="match status" value="1"/>
</dbReference>
<reference evidence="12" key="1">
    <citation type="submission" date="2021-01" db="EMBL/GenBank/DDBJ databases">
        <title>Genome public.</title>
        <authorList>
            <person name="Liu C."/>
            <person name="Sun Q."/>
        </authorList>
    </citation>
    <scope>NUCLEOTIDE SEQUENCE</scope>
    <source>
        <strain evidence="12">YIM B02565</strain>
    </source>
</reference>
<dbReference type="GO" id="GO:0071555">
    <property type="term" value="P:cell wall organization"/>
    <property type="evidence" value="ECO:0007669"/>
    <property type="project" value="UniProtKB-UniRule"/>
</dbReference>
<dbReference type="EMBL" id="JAESWA010000015">
    <property type="protein sequence ID" value="MBL4930718.1"/>
    <property type="molecule type" value="Genomic_DNA"/>
</dbReference>
<dbReference type="PANTHER" id="PTHR30582">
    <property type="entry name" value="L,D-TRANSPEPTIDASE"/>
    <property type="match status" value="1"/>
</dbReference>
<feature type="domain" description="L,D-TPase catalytic" evidence="11">
    <location>
        <begin position="36"/>
        <end position="146"/>
    </location>
</feature>
<evidence type="ECO:0000256" key="9">
    <source>
        <dbReference type="PROSITE-ProRule" id="PRU01373"/>
    </source>
</evidence>
<feature type="signal peptide" evidence="10">
    <location>
        <begin position="1"/>
        <end position="29"/>
    </location>
</feature>
<feature type="chain" id="PRO_5037113908" evidence="10">
    <location>
        <begin position="30"/>
        <end position="227"/>
    </location>
</feature>
<dbReference type="InterPro" id="IPR036366">
    <property type="entry name" value="PGBDSf"/>
</dbReference>
<dbReference type="GO" id="GO:0016757">
    <property type="term" value="F:glycosyltransferase activity"/>
    <property type="evidence" value="ECO:0007669"/>
    <property type="project" value="UniProtKB-KW"/>
</dbReference>
<dbReference type="PROSITE" id="PS52029">
    <property type="entry name" value="LD_TPASE"/>
    <property type="match status" value="1"/>
</dbReference>
<gene>
    <name evidence="12" type="ORF">JK634_02790</name>
</gene>
<evidence type="ECO:0000256" key="5">
    <source>
        <dbReference type="ARBA" id="ARBA00022801"/>
    </source>
</evidence>
<keyword evidence="3" id="KW-0328">Glycosyltransferase</keyword>
<evidence type="ECO:0000256" key="4">
    <source>
        <dbReference type="ARBA" id="ARBA00022679"/>
    </source>
</evidence>
<dbReference type="PANTHER" id="PTHR30582:SF24">
    <property type="entry name" value="L,D-TRANSPEPTIDASE ERFK_SRFK-RELATED"/>
    <property type="match status" value="1"/>
</dbReference>
<keyword evidence="10" id="KW-0732">Signal</keyword>
<dbReference type="Pfam" id="PF01471">
    <property type="entry name" value="PG_binding_1"/>
    <property type="match status" value="1"/>
</dbReference>
<comment type="pathway">
    <text evidence="1 9">Cell wall biogenesis; peptidoglycan biosynthesis.</text>
</comment>
<keyword evidence="4" id="KW-0808">Transferase</keyword>
<keyword evidence="13" id="KW-1185">Reference proteome</keyword>
<dbReference type="CDD" id="cd16913">
    <property type="entry name" value="YkuD_like"/>
    <property type="match status" value="1"/>
</dbReference>
<dbReference type="GO" id="GO:0018104">
    <property type="term" value="P:peptidoglycan-protein cross-linking"/>
    <property type="evidence" value="ECO:0007669"/>
    <property type="project" value="TreeGrafter"/>
</dbReference>
<dbReference type="InterPro" id="IPR002477">
    <property type="entry name" value="Peptidoglycan-bd-like"/>
</dbReference>
<accession>A0A937K3P9</accession>
<dbReference type="InterPro" id="IPR050979">
    <property type="entry name" value="LD-transpeptidase"/>
</dbReference>
<comment type="caution">
    <text evidence="12">The sequence shown here is derived from an EMBL/GenBank/DDBJ whole genome shotgun (WGS) entry which is preliminary data.</text>
</comment>